<dbReference type="GO" id="GO:0016779">
    <property type="term" value="F:nucleotidyltransferase activity"/>
    <property type="evidence" value="ECO:0007669"/>
    <property type="project" value="TreeGrafter"/>
</dbReference>
<proteinExistence type="predicted"/>
<dbReference type="InterPro" id="IPR045886">
    <property type="entry name" value="ThiF/MoeB/HesA"/>
</dbReference>
<dbReference type="EMBL" id="BARW01032645">
    <property type="protein sequence ID" value="GAJ02854.1"/>
    <property type="molecule type" value="Genomic_DNA"/>
</dbReference>
<dbReference type="AlphaFoldDB" id="X1TC68"/>
<dbReference type="GO" id="GO:0005737">
    <property type="term" value="C:cytoplasm"/>
    <property type="evidence" value="ECO:0007669"/>
    <property type="project" value="TreeGrafter"/>
</dbReference>
<reference evidence="2" key="1">
    <citation type="journal article" date="2014" name="Front. Microbiol.">
        <title>High frequency of phylogenetically diverse reductive dehalogenase-homologous genes in deep subseafloor sedimentary metagenomes.</title>
        <authorList>
            <person name="Kawai M."/>
            <person name="Futagami T."/>
            <person name="Toyoda A."/>
            <person name="Takaki Y."/>
            <person name="Nishi S."/>
            <person name="Hori S."/>
            <person name="Arai W."/>
            <person name="Tsubouchi T."/>
            <person name="Morono Y."/>
            <person name="Uchiyama I."/>
            <person name="Ito T."/>
            <person name="Fujiyama A."/>
            <person name="Inagaki F."/>
            <person name="Takami H."/>
        </authorList>
    </citation>
    <scope>NUCLEOTIDE SEQUENCE</scope>
    <source>
        <strain evidence="2">Expedition CK06-06</strain>
    </source>
</reference>
<dbReference type="PANTHER" id="PTHR10953">
    <property type="entry name" value="UBIQUITIN-ACTIVATING ENZYME E1"/>
    <property type="match status" value="1"/>
</dbReference>
<gene>
    <name evidence="2" type="ORF">S12H4_51620</name>
</gene>
<name>X1TC68_9ZZZZ</name>
<evidence type="ECO:0000313" key="2">
    <source>
        <dbReference type="EMBL" id="GAJ02854.1"/>
    </source>
</evidence>
<dbReference type="Gene3D" id="3.40.50.720">
    <property type="entry name" value="NAD(P)-binding Rossmann-like Domain"/>
    <property type="match status" value="1"/>
</dbReference>
<dbReference type="SUPFAM" id="SSF69572">
    <property type="entry name" value="Activating enzymes of the ubiquitin-like proteins"/>
    <property type="match status" value="1"/>
</dbReference>
<dbReference type="PANTHER" id="PTHR10953:SF102">
    <property type="entry name" value="ADENYLYLTRANSFERASE AND SULFURTRANSFERASE MOCS3"/>
    <property type="match status" value="1"/>
</dbReference>
<evidence type="ECO:0000259" key="1">
    <source>
        <dbReference type="Pfam" id="PF00899"/>
    </source>
</evidence>
<feature type="domain" description="THIF-type NAD/FAD binding fold" evidence="1">
    <location>
        <begin position="20"/>
        <end position="128"/>
    </location>
</feature>
<dbReference type="Pfam" id="PF00899">
    <property type="entry name" value="ThiF"/>
    <property type="match status" value="1"/>
</dbReference>
<sequence length="152" mass="17272">MRRKQNEERYSRQKDIVPAERIAACKATVIGVGAIGRQVALQLTAMGIPRLQLIDFDVIEISNLASQGYAEMDLGKLKVKATAELCEWMDSSIEIHTLAQRFRRSMEIGNVVFCAVDCIQVRRLIWGAVADKVLFFLFRVCRTARYGWVCVF</sequence>
<dbReference type="InterPro" id="IPR000594">
    <property type="entry name" value="ThiF_NAD_FAD-bd"/>
</dbReference>
<comment type="caution">
    <text evidence="2">The sequence shown here is derived from an EMBL/GenBank/DDBJ whole genome shotgun (WGS) entry which is preliminary data.</text>
</comment>
<dbReference type="GO" id="GO:0008641">
    <property type="term" value="F:ubiquitin-like modifier activating enzyme activity"/>
    <property type="evidence" value="ECO:0007669"/>
    <property type="project" value="InterPro"/>
</dbReference>
<organism evidence="2">
    <name type="scientific">marine sediment metagenome</name>
    <dbReference type="NCBI Taxonomy" id="412755"/>
    <lineage>
        <taxon>unclassified sequences</taxon>
        <taxon>metagenomes</taxon>
        <taxon>ecological metagenomes</taxon>
    </lineage>
</organism>
<protein>
    <recommendedName>
        <fullName evidence="1">THIF-type NAD/FAD binding fold domain-containing protein</fullName>
    </recommendedName>
</protein>
<dbReference type="GO" id="GO:0004792">
    <property type="term" value="F:thiosulfate-cyanide sulfurtransferase activity"/>
    <property type="evidence" value="ECO:0007669"/>
    <property type="project" value="TreeGrafter"/>
</dbReference>
<dbReference type="InterPro" id="IPR035985">
    <property type="entry name" value="Ubiquitin-activating_enz"/>
</dbReference>
<accession>X1TC68</accession>